<sequence>MFFLHTRNLGYYFFFRNIELSVAYTPPKQRYASEECVACLEQDRPSGGPLCGLALIRWSLEELSTREPSNALLLMEQILMKLQEVMSLCDRLTPLASRAVHYMPHIHGNNDVLQRAYCHFRKFLSLPNPMGYVCRDILSLIKAERRAPGMLSILEFCQDQGLTQNWHLLVE</sequence>
<proteinExistence type="predicted"/>
<protein>
    <recommendedName>
        <fullName evidence="8">Phosphoinositide 3-kinase regulatory subunit 5</fullName>
    </recommendedName>
</protein>
<dbReference type="PANTHER" id="PTHR15593">
    <property type="entry name" value="PHOSPHATIDYLINOSITOL 3-KINASE REGULATORY SUBUNIT"/>
    <property type="match status" value="1"/>
</dbReference>
<dbReference type="GO" id="GO:0005737">
    <property type="term" value="C:cytoplasm"/>
    <property type="evidence" value="ECO:0007669"/>
    <property type="project" value="UniProtKB-SubCell"/>
</dbReference>
<evidence type="ECO:0000256" key="6">
    <source>
        <dbReference type="ARBA" id="ARBA00023136"/>
    </source>
</evidence>
<evidence type="ECO:0000313" key="10">
    <source>
        <dbReference type="Proteomes" id="UP000694388"/>
    </source>
</evidence>
<dbReference type="AlphaFoldDB" id="A0A8C4QT21"/>
<keyword evidence="10" id="KW-1185">Reference proteome</keyword>
<dbReference type="GO" id="GO:0005886">
    <property type="term" value="C:plasma membrane"/>
    <property type="evidence" value="ECO:0007669"/>
    <property type="project" value="UniProtKB-SubCell"/>
</dbReference>
<evidence type="ECO:0000256" key="5">
    <source>
        <dbReference type="ARBA" id="ARBA00022490"/>
    </source>
</evidence>
<dbReference type="InterPro" id="IPR019522">
    <property type="entry name" value="PIK3R5/6"/>
</dbReference>
<evidence type="ECO:0000256" key="2">
    <source>
        <dbReference type="ARBA" id="ARBA00004202"/>
    </source>
</evidence>
<dbReference type="GO" id="GO:0046935">
    <property type="term" value="F:1-phosphatidylinositol-3-kinase regulator activity"/>
    <property type="evidence" value="ECO:0007669"/>
    <property type="project" value="InterPro"/>
</dbReference>
<reference evidence="9" key="1">
    <citation type="submission" date="2025-08" db="UniProtKB">
        <authorList>
            <consortium name="Ensembl"/>
        </authorList>
    </citation>
    <scope>IDENTIFICATION</scope>
</reference>
<dbReference type="PANTHER" id="PTHR15593:SF2">
    <property type="entry name" value="PHOSPHOINOSITIDE 3-KINASE REGULATORY SUBUNIT 5"/>
    <property type="match status" value="1"/>
</dbReference>
<evidence type="ECO:0000256" key="1">
    <source>
        <dbReference type="ARBA" id="ARBA00004123"/>
    </source>
</evidence>
<reference evidence="9" key="2">
    <citation type="submission" date="2025-09" db="UniProtKB">
        <authorList>
            <consortium name="Ensembl"/>
        </authorList>
    </citation>
    <scope>IDENTIFICATION</scope>
</reference>
<dbReference type="GO" id="GO:0005944">
    <property type="term" value="C:phosphatidylinositol 3-kinase complex, class IB"/>
    <property type="evidence" value="ECO:0007669"/>
    <property type="project" value="InterPro"/>
</dbReference>
<dbReference type="Pfam" id="PF10486">
    <property type="entry name" value="PI3K_1B_p101"/>
    <property type="match status" value="1"/>
</dbReference>
<evidence type="ECO:0000313" key="9">
    <source>
        <dbReference type="Ensembl" id="ENSEBUP00000019440.1"/>
    </source>
</evidence>
<evidence type="ECO:0000256" key="4">
    <source>
        <dbReference type="ARBA" id="ARBA00022475"/>
    </source>
</evidence>
<dbReference type="Ensembl" id="ENSEBUT00000020016.1">
    <property type="protein sequence ID" value="ENSEBUP00000019440.1"/>
    <property type="gene ID" value="ENSEBUG00000012088.1"/>
</dbReference>
<comment type="subcellular location">
    <subcellularLocation>
        <location evidence="2">Cell membrane</location>
        <topology evidence="2">Peripheral membrane protein</topology>
    </subcellularLocation>
    <subcellularLocation>
        <location evidence="3">Cytoplasm</location>
    </subcellularLocation>
    <subcellularLocation>
        <location evidence="1">Nucleus</location>
    </subcellularLocation>
</comment>
<evidence type="ECO:0000256" key="3">
    <source>
        <dbReference type="ARBA" id="ARBA00004496"/>
    </source>
</evidence>
<evidence type="ECO:0000256" key="7">
    <source>
        <dbReference type="ARBA" id="ARBA00023242"/>
    </source>
</evidence>
<keyword evidence="7" id="KW-0539">Nucleus</keyword>
<dbReference type="Proteomes" id="UP000694388">
    <property type="component" value="Unplaced"/>
</dbReference>
<dbReference type="GO" id="GO:0007186">
    <property type="term" value="P:G protein-coupled receptor signaling pathway"/>
    <property type="evidence" value="ECO:0007669"/>
    <property type="project" value="TreeGrafter"/>
</dbReference>
<accession>A0A8C4QT21</accession>
<keyword evidence="6" id="KW-0472">Membrane</keyword>
<keyword evidence="5" id="KW-0963">Cytoplasm</keyword>
<name>A0A8C4QT21_EPTBU</name>
<keyword evidence="4" id="KW-1003">Cell membrane</keyword>
<dbReference type="GO" id="GO:0005634">
    <property type="term" value="C:nucleus"/>
    <property type="evidence" value="ECO:0007669"/>
    <property type="project" value="UniProtKB-SubCell"/>
</dbReference>
<organism evidence="9 10">
    <name type="scientific">Eptatretus burgeri</name>
    <name type="common">Inshore hagfish</name>
    <dbReference type="NCBI Taxonomy" id="7764"/>
    <lineage>
        <taxon>Eukaryota</taxon>
        <taxon>Metazoa</taxon>
        <taxon>Chordata</taxon>
        <taxon>Craniata</taxon>
        <taxon>Vertebrata</taxon>
        <taxon>Cyclostomata</taxon>
        <taxon>Myxini</taxon>
        <taxon>Myxiniformes</taxon>
        <taxon>Myxinidae</taxon>
        <taxon>Eptatretinae</taxon>
        <taxon>Eptatretus</taxon>
    </lineage>
</organism>
<evidence type="ECO:0000256" key="8">
    <source>
        <dbReference type="ARBA" id="ARBA00040195"/>
    </source>
</evidence>